<dbReference type="EMBL" id="HBUF01023222">
    <property type="protein sequence ID" value="CAG6611898.1"/>
    <property type="molecule type" value="Transcribed_RNA"/>
</dbReference>
<dbReference type="AlphaFoldDB" id="A0A8D8LST2"/>
<accession>A0A8D8LST2</accession>
<proteinExistence type="predicted"/>
<evidence type="ECO:0000256" key="1">
    <source>
        <dbReference type="SAM" id="MobiDB-lite"/>
    </source>
</evidence>
<name>A0A8D8LST2_9HEMI</name>
<reference evidence="3" key="1">
    <citation type="submission" date="2021-05" db="EMBL/GenBank/DDBJ databases">
        <authorList>
            <person name="Alioto T."/>
            <person name="Alioto T."/>
            <person name="Gomez Garrido J."/>
        </authorList>
    </citation>
    <scope>NUCLEOTIDE SEQUENCE</scope>
</reference>
<keyword evidence="2" id="KW-0812">Transmembrane</keyword>
<evidence type="ECO:0000256" key="2">
    <source>
        <dbReference type="SAM" id="Phobius"/>
    </source>
</evidence>
<evidence type="ECO:0000313" key="3">
    <source>
        <dbReference type="EMBL" id="CAG6611898.1"/>
    </source>
</evidence>
<feature type="region of interest" description="Disordered" evidence="1">
    <location>
        <begin position="78"/>
        <end position="120"/>
    </location>
</feature>
<keyword evidence="2" id="KW-1133">Transmembrane helix</keyword>
<feature type="compositionally biased region" description="Low complexity" evidence="1">
    <location>
        <begin position="107"/>
        <end position="120"/>
    </location>
</feature>
<sequence>MAVFSSVVGEVGFTDPVLVFSLSVVLLLSNVIFECCPNEIRLGCDSDSLELDTCWSDFLFNRFNEFVVVVVVELGNSLRGGGGFNRLSSSSSSSSSGRMSEFKSATPSSSSSSSSDSPPE</sequence>
<feature type="compositionally biased region" description="Low complexity" evidence="1">
    <location>
        <begin position="85"/>
        <end position="98"/>
    </location>
</feature>
<organism evidence="3">
    <name type="scientific">Cacopsylla melanoneura</name>
    <dbReference type="NCBI Taxonomy" id="428564"/>
    <lineage>
        <taxon>Eukaryota</taxon>
        <taxon>Metazoa</taxon>
        <taxon>Ecdysozoa</taxon>
        <taxon>Arthropoda</taxon>
        <taxon>Hexapoda</taxon>
        <taxon>Insecta</taxon>
        <taxon>Pterygota</taxon>
        <taxon>Neoptera</taxon>
        <taxon>Paraneoptera</taxon>
        <taxon>Hemiptera</taxon>
        <taxon>Sternorrhyncha</taxon>
        <taxon>Psylloidea</taxon>
        <taxon>Psyllidae</taxon>
        <taxon>Psyllinae</taxon>
        <taxon>Cacopsylla</taxon>
    </lineage>
</organism>
<protein>
    <submittedName>
        <fullName evidence="3">Uncharacterized protein</fullName>
    </submittedName>
</protein>
<feature type="transmembrane region" description="Helical" evidence="2">
    <location>
        <begin position="16"/>
        <end position="33"/>
    </location>
</feature>
<keyword evidence="2" id="KW-0472">Membrane</keyword>